<sequence length="279" mass="30397">METTKFFKPDFLDILFNDRNKDYGAYDLRRRYDKRVRNAVIGMGCIVLLIIGGYSLSTRLKAGEVTDRPRIEVKPIAPIDVELEKPPVTPPPPARVEPPAASLPMVKHPTFVVTEDDNVRPEDEVPKNDQLQDVSIGLKNAEGVADGVDNGAPVGPTGSGVVEAPKAEPKNEGPQVFVEIMPEFPGGEKALAAFLNRNIRYPAAASEIGVEGTVFVKFVVGADGEISNVELVGAKKGAGLDEEALRVVRKMPDWKPGRQNGRNVAVYFNLPIRFVLEGE</sequence>
<keyword evidence="9 10" id="KW-0472">Membrane</keyword>
<dbReference type="InterPro" id="IPR006260">
    <property type="entry name" value="TonB/TolA_C"/>
</dbReference>
<dbReference type="InterPro" id="IPR003538">
    <property type="entry name" value="TonB"/>
</dbReference>
<dbReference type="InterPro" id="IPR037682">
    <property type="entry name" value="TonB_C"/>
</dbReference>
<proteinExistence type="inferred from homology"/>
<evidence type="ECO:0000256" key="8">
    <source>
        <dbReference type="ARBA" id="ARBA00022989"/>
    </source>
</evidence>
<comment type="caution">
    <text evidence="12">The sequence shown here is derived from an EMBL/GenBank/DDBJ whole genome shotgun (WGS) entry which is preliminary data.</text>
</comment>
<feature type="domain" description="TonB C-terminal" evidence="11">
    <location>
        <begin position="186"/>
        <end position="279"/>
    </location>
</feature>
<evidence type="ECO:0000256" key="7">
    <source>
        <dbReference type="ARBA" id="ARBA00022927"/>
    </source>
</evidence>
<evidence type="ECO:0000256" key="10">
    <source>
        <dbReference type="SAM" id="Phobius"/>
    </source>
</evidence>
<accession>A0ABS3YJF4</accession>
<name>A0ABS3YJF4_9BACT</name>
<keyword evidence="5" id="KW-0997">Cell inner membrane</keyword>
<dbReference type="SUPFAM" id="SSF74653">
    <property type="entry name" value="TolA/TonB C-terminal domain"/>
    <property type="match status" value="1"/>
</dbReference>
<gene>
    <name evidence="12" type="ORF">J7I43_21565</name>
</gene>
<evidence type="ECO:0000256" key="2">
    <source>
        <dbReference type="ARBA" id="ARBA00006555"/>
    </source>
</evidence>
<keyword evidence="6 10" id="KW-0812">Transmembrane</keyword>
<evidence type="ECO:0000313" key="12">
    <source>
        <dbReference type="EMBL" id="MBO9154831.1"/>
    </source>
</evidence>
<evidence type="ECO:0000256" key="3">
    <source>
        <dbReference type="ARBA" id="ARBA00022448"/>
    </source>
</evidence>
<evidence type="ECO:0000256" key="5">
    <source>
        <dbReference type="ARBA" id="ARBA00022519"/>
    </source>
</evidence>
<dbReference type="RefSeq" id="WP_209147945.1">
    <property type="nucleotide sequence ID" value="NZ_JAGHKP010000004.1"/>
</dbReference>
<dbReference type="NCBIfam" id="TIGR01352">
    <property type="entry name" value="tonB_Cterm"/>
    <property type="match status" value="1"/>
</dbReference>
<protein>
    <submittedName>
        <fullName evidence="12">Energy transducer TonB</fullName>
    </submittedName>
</protein>
<evidence type="ECO:0000256" key="6">
    <source>
        <dbReference type="ARBA" id="ARBA00022692"/>
    </source>
</evidence>
<dbReference type="Gene3D" id="3.30.1150.10">
    <property type="match status" value="1"/>
</dbReference>
<comment type="subcellular location">
    <subcellularLocation>
        <location evidence="1">Cell inner membrane</location>
        <topology evidence="1">Single-pass membrane protein</topology>
        <orientation evidence="1">Periplasmic side</orientation>
    </subcellularLocation>
</comment>
<evidence type="ECO:0000313" key="13">
    <source>
        <dbReference type="Proteomes" id="UP000679126"/>
    </source>
</evidence>
<evidence type="ECO:0000256" key="1">
    <source>
        <dbReference type="ARBA" id="ARBA00004383"/>
    </source>
</evidence>
<dbReference type="PANTHER" id="PTHR33446">
    <property type="entry name" value="PROTEIN TONB-RELATED"/>
    <property type="match status" value="1"/>
</dbReference>
<keyword evidence="3" id="KW-0813">Transport</keyword>
<keyword evidence="7" id="KW-0653">Protein transport</keyword>
<keyword evidence="4" id="KW-1003">Cell membrane</keyword>
<dbReference type="Pfam" id="PF03544">
    <property type="entry name" value="TonB_C"/>
    <property type="match status" value="1"/>
</dbReference>
<keyword evidence="8 10" id="KW-1133">Transmembrane helix</keyword>
<keyword evidence="13" id="KW-1185">Reference proteome</keyword>
<dbReference type="PROSITE" id="PS52015">
    <property type="entry name" value="TONB_CTD"/>
    <property type="match status" value="1"/>
</dbReference>
<dbReference type="PANTHER" id="PTHR33446:SF2">
    <property type="entry name" value="PROTEIN TONB"/>
    <property type="match status" value="1"/>
</dbReference>
<organism evidence="12 13">
    <name type="scientific">Chitinophaga chungangae</name>
    <dbReference type="NCBI Taxonomy" id="2821488"/>
    <lineage>
        <taxon>Bacteria</taxon>
        <taxon>Pseudomonadati</taxon>
        <taxon>Bacteroidota</taxon>
        <taxon>Chitinophagia</taxon>
        <taxon>Chitinophagales</taxon>
        <taxon>Chitinophagaceae</taxon>
        <taxon>Chitinophaga</taxon>
    </lineage>
</organism>
<feature type="transmembrane region" description="Helical" evidence="10">
    <location>
        <begin position="39"/>
        <end position="56"/>
    </location>
</feature>
<dbReference type="InterPro" id="IPR051045">
    <property type="entry name" value="TonB-dependent_transducer"/>
</dbReference>
<evidence type="ECO:0000256" key="4">
    <source>
        <dbReference type="ARBA" id="ARBA00022475"/>
    </source>
</evidence>
<dbReference type="PRINTS" id="PR01374">
    <property type="entry name" value="TONBPROTEIN"/>
</dbReference>
<reference evidence="13" key="1">
    <citation type="submission" date="2021-03" db="EMBL/GenBank/DDBJ databases">
        <title>Assistant Professor.</title>
        <authorList>
            <person name="Huq M.A."/>
        </authorList>
    </citation>
    <scope>NUCLEOTIDE SEQUENCE [LARGE SCALE GENOMIC DNA]</scope>
    <source>
        <strain evidence="13">MAH-28</strain>
    </source>
</reference>
<evidence type="ECO:0000256" key="9">
    <source>
        <dbReference type="ARBA" id="ARBA00023136"/>
    </source>
</evidence>
<dbReference type="EMBL" id="JAGHKP010000004">
    <property type="protein sequence ID" value="MBO9154831.1"/>
    <property type="molecule type" value="Genomic_DNA"/>
</dbReference>
<evidence type="ECO:0000259" key="11">
    <source>
        <dbReference type="PROSITE" id="PS52015"/>
    </source>
</evidence>
<dbReference type="Proteomes" id="UP000679126">
    <property type="component" value="Unassembled WGS sequence"/>
</dbReference>
<comment type="similarity">
    <text evidence="2">Belongs to the TonB family.</text>
</comment>